<dbReference type="Pfam" id="PF00586">
    <property type="entry name" value="AIRS"/>
    <property type="match status" value="1"/>
</dbReference>
<dbReference type="InterPro" id="IPR036921">
    <property type="entry name" value="PurM-like_N_sf"/>
</dbReference>
<feature type="domain" description="PurM-like N-terminal" evidence="3">
    <location>
        <begin position="28"/>
        <end position="138"/>
    </location>
</feature>
<evidence type="ECO:0000313" key="5">
    <source>
        <dbReference type="EMBL" id="MCP1676611.1"/>
    </source>
</evidence>
<dbReference type="GO" id="GO:0005524">
    <property type="term" value="F:ATP binding"/>
    <property type="evidence" value="ECO:0007669"/>
    <property type="project" value="UniProtKB-UniRule"/>
</dbReference>
<comment type="similarity">
    <text evidence="2">Belongs to the thiamine-monophosphate kinase family.</text>
</comment>
<dbReference type="Gene3D" id="3.30.1330.10">
    <property type="entry name" value="PurM-like, N-terminal domain"/>
    <property type="match status" value="1"/>
</dbReference>
<comment type="caution">
    <text evidence="2">Lacks conserved residue(s) required for the propagation of feature annotation.</text>
</comment>
<dbReference type="GO" id="GO:0009228">
    <property type="term" value="P:thiamine biosynthetic process"/>
    <property type="evidence" value="ECO:0007669"/>
    <property type="project" value="UniProtKB-KW"/>
</dbReference>
<feature type="binding site" evidence="2">
    <location>
        <position position="46"/>
    </location>
    <ligand>
        <name>Mg(2+)</name>
        <dbReference type="ChEBI" id="CHEBI:18420"/>
        <label>1</label>
    </ligand>
</feature>
<dbReference type="HAMAP" id="MF_02128">
    <property type="entry name" value="TMP_kinase"/>
    <property type="match status" value="1"/>
</dbReference>
<keyword evidence="1 2" id="KW-0784">Thiamine biosynthesis</keyword>
<dbReference type="RefSeq" id="WP_253483272.1">
    <property type="nucleotide sequence ID" value="NZ_JALJXV010000010.1"/>
</dbReference>
<feature type="binding site" evidence="2">
    <location>
        <position position="75"/>
    </location>
    <ligand>
        <name>Mg(2+)</name>
        <dbReference type="ChEBI" id="CHEBI:18420"/>
        <label>4</label>
    </ligand>
</feature>
<feature type="binding site" evidence="2">
    <location>
        <position position="146"/>
    </location>
    <ligand>
        <name>ATP</name>
        <dbReference type="ChEBI" id="CHEBI:30616"/>
    </ligand>
</feature>
<keyword evidence="2" id="KW-0547">Nucleotide-binding</keyword>
<dbReference type="InterPro" id="IPR036676">
    <property type="entry name" value="PurM-like_C_sf"/>
</dbReference>
<reference evidence="5" key="1">
    <citation type="submission" date="2022-03" db="EMBL/GenBank/DDBJ databases">
        <title>Genomic Encyclopedia of Type Strains, Phase III (KMG-III): the genomes of soil and plant-associated and newly described type strains.</title>
        <authorList>
            <person name="Whitman W."/>
        </authorList>
    </citation>
    <scope>NUCLEOTIDE SEQUENCE</scope>
    <source>
        <strain evidence="5">ANL 6-2</strain>
    </source>
</reference>
<dbReference type="EMBL" id="JALJXV010000010">
    <property type="protein sequence ID" value="MCP1676611.1"/>
    <property type="molecule type" value="Genomic_DNA"/>
</dbReference>
<feature type="binding site" evidence="2">
    <location>
        <position position="213"/>
    </location>
    <ligand>
        <name>ATP</name>
        <dbReference type="ChEBI" id="CHEBI:30616"/>
    </ligand>
</feature>
<dbReference type="InterPro" id="IPR006283">
    <property type="entry name" value="ThiL-like"/>
</dbReference>
<dbReference type="Pfam" id="PF02769">
    <property type="entry name" value="AIRS_C"/>
    <property type="match status" value="1"/>
</dbReference>
<feature type="binding site" evidence="2">
    <location>
        <position position="75"/>
    </location>
    <ligand>
        <name>Mg(2+)</name>
        <dbReference type="ChEBI" id="CHEBI:18420"/>
        <label>3</label>
    </ligand>
</feature>
<comment type="miscellaneous">
    <text evidence="2">Reaction mechanism of ThiL seems to utilize a direct, inline transfer of the gamma-phosphate of ATP to TMP rather than a phosphorylated enzyme intermediate.</text>
</comment>
<keyword evidence="6" id="KW-1185">Reference proteome</keyword>
<evidence type="ECO:0000259" key="4">
    <source>
        <dbReference type="Pfam" id="PF02769"/>
    </source>
</evidence>
<evidence type="ECO:0000259" key="3">
    <source>
        <dbReference type="Pfam" id="PF00586"/>
    </source>
</evidence>
<comment type="catalytic activity">
    <reaction evidence="2">
        <text>thiamine phosphate + ATP = thiamine diphosphate + ADP</text>
        <dbReference type="Rhea" id="RHEA:15913"/>
        <dbReference type="ChEBI" id="CHEBI:30616"/>
        <dbReference type="ChEBI" id="CHEBI:37575"/>
        <dbReference type="ChEBI" id="CHEBI:58937"/>
        <dbReference type="ChEBI" id="CHEBI:456216"/>
        <dbReference type="EC" id="2.7.4.16"/>
    </reaction>
</comment>
<dbReference type="NCBIfam" id="TIGR01379">
    <property type="entry name" value="thiL"/>
    <property type="match status" value="1"/>
</dbReference>
<keyword evidence="2" id="KW-0067">ATP-binding</keyword>
<dbReference type="EC" id="2.7.4.16" evidence="2"/>
<feature type="binding site" evidence="2">
    <location>
        <position position="47"/>
    </location>
    <ligand>
        <name>Mg(2+)</name>
        <dbReference type="ChEBI" id="CHEBI:18420"/>
        <label>1</label>
    </ligand>
</feature>
<dbReference type="InterPro" id="IPR016188">
    <property type="entry name" value="PurM-like_N"/>
</dbReference>
<feature type="binding site" evidence="2">
    <location>
        <position position="318"/>
    </location>
    <ligand>
        <name>substrate</name>
    </ligand>
</feature>
<evidence type="ECO:0000256" key="1">
    <source>
        <dbReference type="ARBA" id="ARBA00022977"/>
    </source>
</evidence>
<keyword evidence="2 5" id="KW-0808">Transferase</keyword>
<dbReference type="PANTHER" id="PTHR30270">
    <property type="entry name" value="THIAMINE-MONOPHOSPHATE KINASE"/>
    <property type="match status" value="1"/>
</dbReference>
<feature type="binding site" evidence="2">
    <location>
        <position position="47"/>
    </location>
    <ligand>
        <name>Mg(2+)</name>
        <dbReference type="ChEBI" id="CHEBI:18420"/>
        <label>2</label>
    </ligand>
</feature>
<feature type="binding site" evidence="2">
    <location>
        <position position="30"/>
    </location>
    <ligand>
        <name>Mg(2+)</name>
        <dbReference type="ChEBI" id="CHEBI:18420"/>
        <label>4</label>
    </ligand>
</feature>
<organism evidence="5 6">
    <name type="scientific">Natronocella acetinitrilica</name>
    <dbReference type="NCBI Taxonomy" id="414046"/>
    <lineage>
        <taxon>Bacteria</taxon>
        <taxon>Pseudomonadati</taxon>
        <taxon>Pseudomonadota</taxon>
        <taxon>Gammaproteobacteria</taxon>
        <taxon>Chromatiales</taxon>
        <taxon>Ectothiorhodospiraceae</taxon>
        <taxon>Natronocella</taxon>
    </lineage>
</organism>
<feature type="binding site" evidence="2">
    <location>
        <position position="30"/>
    </location>
    <ligand>
        <name>Mg(2+)</name>
        <dbReference type="ChEBI" id="CHEBI:18420"/>
        <label>3</label>
    </ligand>
</feature>
<feature type="domain" description="PurM-like C-terminal" evidence="4">
    <location>
        <begin position="151"/>
        <end position="303"/>
    </location>
</feature>
<feature type="binding site" evidence="2">
    <location>
        <position position="214"/>
    </location>
    <ligand>
        <name>Mg(2+)</name>
        <dbReference type="ChEBI" id="CHEBI:18420"/>
        <label>5</label>
    </ligand>
</feature>
<comment type="function">
    <text evidence="2">Catalyzes the ATP-dependent phosphorylation of thiamine-monophosphate (TMP) to form thiamine-pyrophosphate (TPP), the active form of vitamin B1.</text>
</comment>
<sequence>MSRSEFDLIARYFSELGFRREDVALGVGDDSALVDPPPGQRLAICTDTLVSGIHFPEDAPAESVGHKALAVNLSDLAAMGAEPAWATLSLTLPEPDEDWIAPFARGLGDLARYHRMSVVGGDLSRGPLSITVQAIGLVPPGRALRRSRASVGDAVLVSGTLGDAALGLRLWRRRAVSVASDASWLMERLHRPTARVSLGMALRDVATACIDVSDGLAADLDHLLAASGVGAVVDVDRLPLSDAGLRFGGGRSHWRTALTGGDDYELCFTVPRQRLHAVDAVASRVGVQLTRIGTVQPGKGLQLVRSDRTPVRLTDTGYRHFRN</sequence>
<keyword evidence="2" id="KW-0460">Magnesium</keyword>
<dbReference type="Gene3D" id="3.90.650.10">
    <property type="entry name" value="PurM-like C-terminal domain"/>
    <property type="match status" value="1"/>
</dbReference>
<feature type="binding site" evidence="2">
    <location>
        <position position="75"/>
    </location>
    <ligand>
        <name>Mg(2+)</name>
        <dbReference type="ChEBI" id="CHEBI:18420"/>
        <label>2</label>
    </ligand>
</feature>
<dbReference type="GO" id="GO:0009030">
    <property type="term" value="F:thiamine-phosphate kinase activity"/>
    <property type="evidence" value="ECO:0007669"/>
    <property type="project" value="UniProtKB-UniRule"/>
</dbReference>
<proteinExistence type="inferred from homology"/>
<feature type="binding site" evidence="2">
    <location>
        <position position="211"/>
    </location>
    <ligand>
        <name>Mg(2+)</name>
        <dbReference type="ChEBI" id="CHEBI:18420"/>
        <label>3</label>
    </ligand>
</feature>
<dbReference type="GO" id="GO:0000287">
    <property type="term" value="F:magnesium ion binding"/>
    <property type="evidence" value="ECO:0007669"/>
    <property type="project" value="UniProtKB-UniRule"/>
</dbReference>
<gene>
    <name evidence="2" type="primary">thiL</name>
    <name evidence="5" type="ORF">J2T57_003782</name>
</gene>
<comment type="caution">
    <text evidence="5">The sequence shown here is derived from an EMBL/GenBank/DDBJ whole genome shotgun (WGS) entry which is preliminary data.</text>
</comment>
<evidence type="ECO:0000313" key="6">
    <source>
        <dbReference type="Proteomes" id="UP001205843"/>
    </source>
</evidence>
<feature type="binding site" evidence="2">
    <location>
        <begin position="121"/>
        <end position="122"/>
    </location>
    <ligand>
        <name>ATP</name>
        <dbReference type="ChEBI" id="CHEBI:30616"/>
    </ligand>
</feature>
<dbReference type="Proteomes" id="UP001205843">
    <property type="component" value="Unassembled WGS sequence"/>
</dbReference>
<comment type="pathway">
    <text evidence="2">Cofactor biosynthesis; thiamine diphosphate biosynthesis; thiamine diphosphate from thiamine phosphate: step 1/1.</text>
</comment>
<dbReference type="CDD" id="cd02194">
    <property type="entry name" value="ThiL"/>
    <property type="match status" value="1"/>
</dbReference>
<dbReference type="AlphaFoldDB" id="A0AAE3KDA6"/>
<accession>A0AAE3KDA6</accession>
<keyword evidence="2" id="KW-0479">Metal-binding</keyword>
<protein>
    <recommendedName>
        <fullName evidence="2">Thiamine-monophosphate kinase</fullName>
        <shortName evidence="2">TMP kinase</shortName>
        <shortName evidence="2">Thiamine-phosphate kinase</shortName>
        <ecNumber evidence="2">2.7.4.16</ecNumber>
    </recommendedName>
</protein>
<evidence type="ECO:0000256" key="2">
    <source>
        <dbReference type="HAMAP-Rule" id="MF_02128"/>
    </source>
</evidence>
<dbReference type="GO" id="GO:0009229">
    <property type="term" value="P:thiamine diphosphate biosynthetic process"/>
    <property type="evidence" value="ECO:0007669"/>
    <property type="project" value="UniProtKB-UniRule"/>
</dbReference>
<dbReference type="SUPFAM" id="SSF55326">
    <property type="entry name" value="PurM N-terminal domain-like"/>
    <property type="match status" value="1"/>
</dbReference>
<dbReference type="PIRSF" id="PIRSF005303">
    <property type="entry name" value="Thiam_monoph_kin"/>
    <property type="match status" value="1"/>
</dbReference>
<feature type="binding site" evidence="2">
    <location>
        <position position="54"/>
    </location>
    <ligand>
        <name>substrate</name>
    </ligand>
</feature>
<feature type="binding site" evidence="2">
    <location>
        <position position="122"/>
    </location>
    <ligand>
        <name>Mg(2+)</name>
        <dbReference type="ChEBI" id="CHEBI:18420"/>
        <label>1</label>
    </ligand>
</feature>
<dbReference type="SUPFAM" id="SSF56042">
    <property type="entry name" value="PurM C-terminal domain-like"/>
    <property type="match status" value="1"/>
</dbReference>
<keyword evidence="2 5" id="KW-0418">Kinase</keyword>
<feature type="binding site" evidence="2">
    <location>
        <position position="262"/>
    </location>
    <ligand>
        <name>substrate</name>
    </ligand>
</feature>
<name>A0AAE3KDA6_9GAMM</name>
<dbReference type="PANTHER" id="PTHR30270:SF0">
    <property type="entry name" value="THIAMINE-MONOPHOSPHATE KINASE"/>
    <property type="match status" value="1"/>
</dbReference>
<dbReference type="InterPro" id="IPR010918">
    <property type="entry name" value="PurM-like_C_dom"/>
</dbReference>